<dbReference type="InterPro" id="IPR009875">
    <property type="entry name" value="PilZ_domain"/>
</dbReference>
<dbReference type="Proteomes" id="UP001254759">
    <property type="component" value="Unassembled WGS sequence"/>
</dbReference>
<dbReference type="RefSeq" id="WP_310089560.1">
    <property type="nucleotide sequence ID" value="NZ_JAVDTT010000001.1"/>
</dbReference>
<comment type="caution">
    <text evidence="2">The sequence shown here is derived from an EMBL/GenBank/DDBJ whole genome shotgun (WGS) entry which is preliminary data.</text>
</comment>
<organism evidence="2 3">
    <name type="scientific">Pseudoxanthomonas sacheonensis</name>
    <dbReference type="NCBI Taxonomy" id="443615"/>
    <lineage>
        <taxon>Bacteria</taxon>
        <taxon>Pseudomonadati</taxon>
        <taxon>Pseudomonadota</taxon>
        <taxon>Gammaproteobacteria</taxon>
        <taxon>Lysobacterales</taxon>
        <taxon>Lysobacteraceae</taxon>
        <taxon>Pseudoxanthomonas</taxon>
    </lineage>
</organism>
<gene>
    <name evidence="2" type="ORF">J2W94_000014</name>
</gene>
<dbReference type="Pfam" id="PF07238">
    <property type="entry name" value="PilZ"/>
    <property type="match status" value="1"/>
</dbReference>
<name>A0ABU1RPA8_9GAMM</name>
<sequence>MSNDSRRTQRRNVHEPVMVVDTMSEQIIGRLGNISESGMLLVANAPLVEDALYQLRFEIADPAGRAVAIDVGAHLIWLGSANTPGQSWAGLRFLTIEERQLAVLRQWIARPEARG</sequence>
<dbReference type="Gene3D" id="2.40.10.220">
    <property type="entry name" value="predicted glycosyltransferase like domains"/>
    <property type="match status" value="1"/>
</dbReference>
<keyword evidence="2" id="KW-0969">Cilium</keyword>
<proteinExistence type="predicted"/>
<keyword evidence="2" id="KW-0282">Flagellum</keyword>
<evidence type="ECO:0000313" key="3">
    <source>
        <dbReference type="Proteomes" id="UP001254759"/>
    </source>
</evidence>
<accession>A0ABU1RPA8</accession>
<evidence type="ECO:0000313" key="2">
    <source>
        <dbReference type="EMBL" id="MDR6839750.1"/>
    </source>
</evidence>
<evidence type="ECO:0000259" key="1">
    <source>
        <dbReference type="Pfam" id="PF07238"/>
    </source>
</evidence>
<dbReference type="SUPFAM" id="SSF141371">
    <property type="entry name" value="PilZ domain-like"/>
    <property type="match status" value="1"/>
</dbReference>
<reference evidence="2 3" key="1">
    <citation type="submission" date="2023-07" db="EMBL/GenBank/DDBJ databases">
        <title>Sorghum-associated microbial communities from plants grown in Nebraska, USA.</title>
        <authorList>
            <person name="Schachtman D."/>
        </authorList>
    </citation>
    <scope>NUCLEOTIDE SEQUENCE [LARGE SCALE GENOMIC DNA]</scope>
    <source>
        <strain evidence="2 3">BE107</strain>
    </source>
</reference>
<protein>
    <submittedName>
        <fullName evidence="2">C-di-GMP-binding flagellar brake protein YcgR</fullName>
    </submittedName>
</protein>
<keyword evidence="3" id="KW-1185">Reference proteome</keyword>
<dbReference type="EMBL" id="JAVDTT010000001">
    <property type="protein sequence ID" value="MDR6839750.1"/>
    <property type="molecule type" value="Genomic_DNA"/>
</dbReference>
<keyword evidence="2" id="KW-0966">Cell projection</keyword>
<feature type="domain" description="PilZ" evidence="1">
    <location>
        <begin position="6"/>
        <end position="109"/>
    </location>
</feature>